<organism evidence="2 3">
    <name type="scientific">Aspergillus tamarii</name>
    <dbReference type="NCBI Taxonomy" id="41984"/>
    <lineage>
        <taxon>Eukaryota</taxon>
        <taxon>Fungi</taxon>
        <taxon>Dikarya</taxon>
        <taxon>Ascomycota</taxon>
        <taxon>Pezizomycotina</taxon>
        <taxon>Eurotiomycetes</taxon>
        <taxon>Eurotiomycetidae</taxon>
        <taxon>Eurotiales</taxon>
        <taxon>Aspergillaceae</taxon>
        <taxon>Aspergillus</taxon>
        <taxon>Aspergillus subgen. Circumdati</taxon>
    </lineage>
</organism>
<keyword evidence="3" id="KW-1185">Reference proteome</keyword>
<dbReference type="OrthoDB" id="5377226at2759"/>
<evidence type="ECO:0000313" key="2">
    <source>
        <dbReference type="EMBL" id="KAE8158176.1"/>
    </source>
</evidence>
<evidence type="ECO:0000256" key="1">
    <source>
        <dbReference type="SAM" id="MobiDB-lite"/>
    </source>
</evidence>
<dbReference type="AlphaFoldDB" id="A0A5N6UI34"/>
<protein>
    <submittedName>
        <fullName evidence="2">Uncharacterized protein</fullName>
    </submittedName>
</protein>
<feature type="region of interest" description="Disordered" evidence="1">
    <location>
        <begin position="1"/>
        <end position="22"/>
    </location>
</feature>
<dbReference type="Proteomes" id="UP000326950">
    <property type="component" value="Unassembled WGS sequence"/>
</dbReference>
<evidence type="ECO:0000313" key="3">
    <source>
        <dbReference type="Proteomes" id="UP000326950"/>
    </source>
</evidence>
<gene>
    <name evidence="2" type="ORF">BDV40DRAFT_276516</name>
</gene>
<dbReference type="EMBL" id="ML738702">
    <property type="protein sequence ID" value="KAE8158176.1"/>
    <property type="molecule type" value="Genomic_DNA"/>
</dbReference>
<accession>A0A5N6UI34</accession>
<sequence>MDIYFSTTAPHSTMRGNMPEQDNMSILNPQLKKRKRDPTVSDVVHIPNTIKFISTTSRASNTPFCLDCPNLSGDNVELSARQRYFPRKRRALQQPYIHPENTEPWLNSLTQPPESSIAQVNMLSPNIRTSGSSNISSPPVSPRTLVPSPHSQHNTCASASCLRPCHICHRRPTTKEVLDAYADCDLCGERSCYICLRQCDAVYCSGSTYFLGESQLFKNVPNQLQDGTNKNKSHIRQPRKICSCCAVEGVTETGIEVIRCLDCVHDHLSH</sequence>
<reference evidence="2 3" key="1">
    <citation type="submission" date="2019-04" db="EMBL/GenBank/DDBJ databases">
        <title>Friends and foes A comparative genomics study of 23 Aspergillus species from section Flavi.</title>
        <authorList>
            <consortium name="DOE Joint Genome Institute"/>
            <person name="Kjaerbolling I."/>
            <person name="Vesth T."/>
            <person name="Frisvad J.C."/>
            <person name="Nybo J.L."/>
            <person name="Theobald S."/>
            <person name="Kildgaard S."/>
            <person name="Isbrandt T."/>
            <person name="Kuo A."/>
            <person name="Sato A."/>
            <person name="Lyhne E.K."/>
            <person name="Kogle M.E."/>
            <person name="Wiebenga A."/>
            <person name="Kun R.S."/>
            <person name="Lubbers R.J."/>
            <person name="Makela M.R."/>
            <person name="Barry K."/>
            <person name="Chovatia M."/>
            <person name="Clum A."/>
            <person name="Daum C."/>
            <person name="Haridas S."/>
            <person name="He G."/>
            <person name="LaButti K."/>
            <person name="Lipzen A."/>
            <person name="Mondo S."/>
            <person name="Riley R."/>
            <person name="Salamov A."/>
            <person name="Simmons B.A."/>
            <person name="Magnuson J.K."/>
            <person name="Henrissat B."/>
            <person name="Mortensen U.H."/>
            <person name="Larsen T.O."/>
            <person name="Devries R.P."/>
            <person name="Grigoriev I.V."/>
            <person name="Machida M."/>
            <person name="Baker S.E."/>
            <person name="Andersen M.R."/>
        </authorList>
    </citation>
    <scope>NUCLEOTIDE SEQUENCE [LARGE SCALE GENOMIC DNA]</scope>
    <source>
        <strain evidence="2 3">CBS 117626</strain>
    </source>
</reference>
<name>A0A5N6UI34_ASPTM</name>
<proteinExistence type="predicted"/>